<dbReference type="AlphaFoldDB" id="A0A2S8EZI6"/>
<evidence type="ECO:0000313" key="6">
    <source>
        <dbReference type="Proteomes" id="UP000240009"/>
    </source>
</evidence>
<dbReference type="Gene3D" id="3.40.630.10">
    <property type="entry name" value="Zn peptidases"/>
    <property type="match status" value="1"/>
</dbReference>
<feature type="domain" description="Peptidase M20 dimerisation" evidence="4">
    <location>
        <begin position="229"/>
        <end position="328"/>
    </location>
</feature>
<dbReference type="Proteomes" id="UP000240009">
    <property type="component" value="Unassembled WGS sequence"/>
</dbReference>
<dbReference type="Pfam" id="PF07687">
    <property type="entry name" value="M20_dimer"/>
    <property type="match status" value="1"/>
</dbReference>
<keyword evidence="2" id="KW-0479">Metal-binding</keyword>
<name>A0A2S8EZI6_9BACT</name>
<dbReference type="GO" id="GO:0019877">
    <property type="term" value="P:diaminopimelate biosynthetic process"/>
    <property type="evidence" value="ECO:0007669"/>
    <property type="project" value="UniProtKB-ARBA"/>
</dbReference>
<dbReference type="Pfam" id="PF01546">
    <property type="entry name" value="Peptidase_M20"/>
    <property type="match status" value="1"/>
</dbReference>
<dbReference type="SUPFAM" id="SSF55031">
    <property type="entry name" value="Bacterial exopeptidase dimerisation domain"/>
    <property type="match status" value="1"/>
</dbReference>
<evidence type="ECO:0000256" key="3">
    <source>
        <dbReference type="SAM" id="SignalP"/>
    </source>
</evidence>
<protein>
    <submittedName>
        <fullName evidence="5">Amidohydrolase</fullName>
    </submittedName>
</protein>
<dbReference type="EMBL" id="PUIA01000085">
    <property type="protein sequence ID" value="PQO25335.1"/>
    <property type="molecule type" value="Genomic_DNA"/>
</dbReference>
<dbReference type="InterPro" id="IPR011650">
    <property type="entry name" value="Peptidase_M20_dimer"/>
</dbReference>
<feature type="binding site" evidence="2">
    <location>
        <position position="147"/>
    </location>
    <ligand>
        <name>Mn(2+)</name>
        <dbReference type="ChEBI" id="CHEBI:29035"/>
        <label>2</label>
    </ligand>
</feature>
<keyword evidence="3" id="KW-0732">Signal</keyword>
<feature type="chain" id="PRO_5015752427" evidence="3">
    <location>
        <begin position="30"/>
        <end position="451"/>
    </location>
</feature>
<keyword evidence="2" id="KW-0464">Manganese</keyword>
<dbReference type="InterPro" id="IPR017439">
    <property type="entry name" value="Amidohydrolase"/>
</dbReference>
<feature type="signal peptide" evidence="3">
    <location>
        <begin position="1"/>
        <end position="29"/>
    </location>
</feature>
<dbReference type="InterPro" id="IPR002933">
    <property type="entry name" value="Peptidase_M20"/>
</dbReference>
<evidence type="ECO:0000256" key="1">
    <source>
        <dbReference type="ARBA" id="ARBA00022801"/>
    </source>
</evidence>
<comment type="cofactor">
    <cofactor evidence="2">
        <name>Mn(2+)</name>
        <dbReference type="ChEBI" id="CHEBI:29035"/>
    </cofactor>
    <text evidence="2">The Mn(2+) ion enhances activity.</text>
</comment>
<organism evidence="5 6">
    <name type="scientific">Blastopirellula marina</name>
    <dbReference type="NCBI Taxonomy" id="124"/>
    <lineage>
        <taxon>Bacteria</taxon>
        <taxon>Pseudomonadati</taxon>
        <taxon>Planctomycetota</taxon>
        <taxon>Planctomycetia</taxon>
        <taxon>Pirellulales</taxon>
        <taxon>Pirellulaceae</taxon>
        <taxon>Blastopirellula</taxon>
    </lineage>
</organism>
<evidence type="ECO:0000259" key="4">
    <source>
        <dbReference type="Pfam" id="PF07687"/>
    </source>
</evidence>
<keyword evidence="1 5" id="KW-0378">Hydrolase</keyword>
<feature type="binding site" evidence="2">
    <location>
        <position position="208"/>
    </location>
    <ligand>
        <name>Mn(2+)</name>
        <dbReference type="ChEBI" id="CHEBI:29035"/>
        <label>2</label>
    </ligand>
</feature>
<feature type="binding site" evidence="2">
    <location>
        <position position="181"/>
    </location>
    <ligand>
        <name>Mn(2+)</name>
        <dbReference type="ChEBI" id="CHEBI:29035"/>
        <label>2</label>
    </ligand>
</feature>
<reference evidence="5 6" key="1">
    <citation type="submission" date="2018-02" db="EMBL/GenBank/DDBJ databases">
        <title>Comparative genomes isolates from brazilian mangrove.</title>
        <authorList>
            <person name="Araujo J.E."/>
            <person name="Taketani R.G."/>
            <person name="Silva M.C.P."/>
            <person name="Loureco M.V."/>
            <person name="Andreote F.D."/>
        </authorList>
    </citation>
    <scope>NUCLEOTIDE SEQUENCE [LARGE SCALE GENOMIC DNA]</scope>
    <source>
        <strain evidence="5 6">HEX-2 MGV</strain>
    </source>
</reference>
<comment type="caution">
    <text evidence="5">The sequence shown here is derived from an EMBL/GenBank/DDBJ whole genome shotgun (WGS) entry which is preliminary data.</text>
</comment>
<evidence type="ECO:0000313" key="5">
    <source>
        <dbReference type="EMBL" id="PQO25335.1"/>
    </source>
</evidence>
<accession>A0A2S8EZI6</accession>
<dbReference type="NCBIfam" id="TIGR01891">
    <property type="entry name" value="amidohydrolases"/>
    <property type="match status" value="1"/>
</dbReference>
<proteinExistence type="predicted"/>
<dbReference type="FunFam" id="3.30.70.360:FF:000001">
    <property type="entry name" value="N-acetyldiaminopimelate deacetylase"/>
    <property type="match status" value="1"/>
</dbReference>
<dbReference type="GO" id="GO:0046872">
    <property type="term" value="F:metal ion binding"/>
    <property type="evidence" value="ECO:0007669"/>
    <property type="project" value="UniProtKB-KW"/>
</dbReference>
<dbReference type="PANTHER" id="PTHR11014:SF63">
    <property type="entry name" value="METALLOPEPTIDASE, PUTATIVE (AFU_ORTHOLOGUE AFUA_6G09600)-RELATED"/>
    <property type="match status" value="1"/>
</dbReference>
<feature type="binding site" evidence="2">
    <location>
        <position position="417"/>
    </location>
    <ligand>
        <name>Mn(2+)</name>
        <dbReference type="ChEBI" id="CHEBI:29035"/>
        <label>2</label>
    </ligand>
</feature>
<dbReference type="PIRSF" id="PIRSF005962">
    <property type="entry name" value="Pept_M20D_amidohydro"/>
    <property type="match status" value="1"/>
</dbReference>
<sequence length="451" mass="49204">MVWARVASSAVTCLLVTICGMIPLADAKADPPHRDAKSVKQWVDGQIGSLVEIYQDFHTHPEVSFQEEQTAKRLADLLKTAGYEVTTGVGGHGLVALLRNGEGSTVMLRTDLDGLPVTENTELVYASKEKVTLEDGTQSGVMHACGHDIHMTNVLGTARYMATHRDQWHGTLMVIGQPAEEKGQGAKAMLEDGLFERFPKPDYAIALHVDPNLPTGTVGYRAGYAMANVDSVDIYVQGKGGHGAHPYATVDPIVQAAQLILDLQTIVSREIKPTDPAVITVGAIHGGTKHNIIGDECHLQLTVRSYGDEVRKQLLDAIQRKAKAVAISYRAPEPKIVISEGTPSLFNDKHLTWRIVKHFNHAFGDEKIVPIDPSMGGEDFSRYGLAGVPIFMYRLGSVDAKRLDRYQQLGQDPPSLHSPLYYPDAEQCLETGVSATVIALLELFENKPDSQ</sequence>
<dbReference type="SUPFAM" id="SSF53187">
    <property type="entry name" value="Zn-dependent exopeptidases"/>
    <property type="match status" value="1"/>
</dbReference>
<dbReference type="InterPro" id="IPR036264">
    <property type="entry name" value="Bact_exopeptidase_dim_dom"/>
</dbReference>
<feature type="binding site" evidence="2">
    <location>
        <position position="145"/>
    </location>
    <ligand>
        <name>Mn(2+)</name>
        <dbReference type="ChEBI" id="CHEBI:29035"/>
        <label>2</label>
    </ligand>
</feature>
<dbReference type="GO" id="GO:0050118">
    <property type="term" value="F:N-acetyldiaminopimelate deacetylase activity"/>
    <property type="evidence" value="ECO:0007669"/>
    <property type="project" value="UniProtKB-ARBA"/>
</dbReference>
<gene>
    <name evidence="5" type="ORF">C5Y96_25930</name>
</gene>
<evidence type="ECO:0000256" key="2">
    <source>
        <dbReference type="PIRSR" id="PIRSR005962-1"/>
    </source>
</evidence>
<dbReference type="PANTHER" id="PTHR11014">
    <property type="entry name" value="PEPTIDASE M20 FAMILY MEMBER"/>
    <property type="match status" value="1"/>
</dbReference>
<dbReference type="Gene3D" id="3.30.70.360">
    <property type="match status" value="1"/>
</dbReference>
<dbReference type="OrthoDB" id="9776731at2"/>